<dbReference type="EMBL" id="GGFL01009916">
    <property type="protein sequence ID" value="MBW74094.1"/>
    <property type="molecule type" value="Transcribed_RNA"/>
</dbReference>
<dbReference type="AlphaFoldDB" id="A0A2M4D927"/>
<reference evidence="1" key="1">
    <citation type="submission" date="2018-01" db="EMBL/GenBank/DDBJ databases">
        <title>An insight into the sialome of Amazonian anophelines.</title>
        <authorList>
            <person name="Ribeiro J.M."/>
            <person name="Scarpassa V."/>
            <person name="Calvo E."/>
        </authorList>
    </citation>
    <scope>NUCLEOTIDE SEQUENCE</scope>
</reference>
<organism evidence="1">
    <name type="scientific">Anopheles darlingi</name>
    <name type="common">Mosquito</name>
    <dbReference type="NCBI Taxonomy" id="43151"/>
    <lineage>
        <taxon>Eukaryota</taxon>
        <taxon>Metazoa</taxon>
        <taxon>Ecdysozoa</taxon>
        <taxon>Arthropoda</taxon>
        <taxon>Hexapoda</taxon>
        <taxon>Insecta</taxon>
        <taxon>Pterygota</taxon>
        <taxon>Neoptera</taxon>
        <taxon>Endopterygota</taxon>
        <taxon>Diptera</taxon>
        <taxon>Nematocera</taxon>
        <taxon>Culicoidea</taxon>
        <taxon>Culicidae</taxon>
        <taxon>Anophelinae</taxon>
        <taxon>Anopheles</taxon>
    </lineage>
</organism>
<protein>
    <submittedName>
        <fullName evidence="1">Putative secreted protein</fullName>
    </submittedName>
</protein>
<evidence type="ECO:0000313" key="1">
    <source>
        <dbReference type="EMBL" id="MBW74094.1"/>
    </source>
</evidence>
<proteinExistence type="predicted"/>
<name>A0A2M4D927_ANODA</name>
<accession>A0A2M4D927</accession>
<sequence length="87" mass="9236">MDSFPQLLFSRAAAVATTTALATWHTCFASHGLLGHTVSGGTSRIMLPVYLLRSASFPPILQSSLFAAQGGRNSYFPPRVRPSLNGG</sequence>